<reference evidence="1" key="1">
    <citation type="submission" date="2014-09" db="EMBL/GenBank/DDBJ databases">
        <authorList>
            <person name="Magalhaes I.L.F."/>
            <person name="Oliveira U."/>
            <person name="Santos F.R."/>
            <person name="Vidigal T.H.D.A."/>
            <person name="Brescovit A.D."/>
            <person name="Santos A.J."/>
        </authorList>
    </citation>
    <scope>NUCLEOTIDE SEQUENCE</scope>
    <source>
        <tissue evidence="1">Shoot tissue taken approximately 20 cm above the soil surface</tissue>
    </source>
</reference>
<dbReference type="EMBL" id="GBRH01238556">
    <property type="protein sequence ID" value="JAD59339.1"/>
    <property type="molecule type" value="Transcribed_RNA"/>
</dbReference>
<protein>
    <submittedName>
        <fullName evidence="1">Uncharacterized protein</fullName>
    </submittedName>
</protein>
<name>A0A0A9B5P6_ARUDO</name>
<sequence length="33" mass="3894">MFSDFILFLVIHGFITNQQRGIICFHGHVFQVQ</sequence>
<dbReference type="AlphaFoldDB" id="A0A0A9B5P6"/>
<reference evidence="1" key="2">
    <citation type="journal article" date="2015" name="Data Brief">
        <title>Shoot transcriptome of the giant reed, Arundo donax.</title>
        <authorList>
            <person name="Barrero R.A."/>
            <person name="Guerrero F.D."/>
            <person name="Moolhuijzen P."/>
            <person name="Goolsby J.A."/>
            <person name="Tidwell J."/>
            <person name="Bellgard S.E."/>
            <person name="Bellgard M.I."/>
        </authorList>
    </citation>
    <scope>NUCLEOTIDE SEQUENCE</scope>
    <source>
        <tissue evidence="1">Shoot tissue taken approximately 20 cm above the soil surface</tissue>
    </source>
</reference>
<proteinExistence type="predicted"/>
<organism evidence="1">
    <name type="scientific">Arundo donax</name>
    <name type="common">Giant reed</name>
    <name type="synonym">Donax arundinaceus</name>
    <dbReference type="NCBI Taxonomy" id="35708"/>
    <lineage>
        <taxon>Eukaryota</taxon>
        <taxon>Viridiplantae</taxon>
        <taxon>Streptophyta</taxon>
        <taxon>Embryophyta</taxon>
        <taxon>Tracheophyta</taxon>
        <taxon>Spermatophyta</taxon>
        <taxon>Magnoliopsida</taxon>
        <taxon>Liliopsida</taxon>
        <taxon>Poales</taxon>
        <taxon>Poaceae</taxon>
        <taxon>PACMAD clade</taxon>
        <taxon>Arundinoideae</taxon>
        <taxon>Arundineae</taxon>
        <taxon>Arundo</taxon>
    </lineage>
</organism>
<accession>A0A0A9B5P6</accession>
<evidence type="ECO:0000313" key="1">
    <source>
        <dbReference type="EMBL" id="JAD59339.1"/>
    </source>
</evidence>